<keyword evidence="2" id="KW-1185">Reference proteome</keyword>
<reference evidence="1" key="1">
    <citation type="journal article" date="2022" name="Int. J. Mol. Sci.">
        <title>Draft Genome of Tanacetum Coccineum: Genomic Comparison of Closely Related Tanacetum-Family Plants.</title>
        <authorList>
            <person name="Yamashiro T."/>
            <person name="Shiraishi A."/>
            <person name="Nakayama K."/>
            <person name="Satake H."/>
        </authorList>
    </citation>
    <scope>NUCLEOTIDE SEQUENCE</scope>
</reference>
<comment type="caution">
    <text evidence="1">The sequence shown here is derived from an EMBL/GenBank/DDBJ whole genome shotgun (WGS) entry which is preliminary data.</text>
</comment>
<accession>A0ABQ5F8S7</accession>
<gene>
    <name evidence="1" type="ORF">Tco_1003205</name>
</gene>
<organism evidence="1 2">
    <name type="scientific">Tanacetum coccineum</name>
    <dbReference type="NCBI Taxonomy" id="301880"/>
    <lineage>
        <taxon>Eukaryota</taxon>
        <taxon>Viridiplantae</taxon>
        <taxon>Streptophyta</taxon>
        <taxon>Embryophyta</taxon>
        <taxon>Tracheophyta</taxon>
        <taxon>Spermatophyta</taxon>
        <taxon>Magnoliopsida</taxon>
        <taxon>eudicotyledons</taxon>
        <taxon>Gunneridae</taxon>
        <taxon>Pentapetalae</taxon>
        <taxon>asterids</taxon>
        <taxon>campanulids</taxon>
        <taxon>Asterales</taxon>
        <taxon>Asteraceae</taxon>
        <taxon>Asteroideae</taxon>
        <taxon>Anthemideae</taxon>
        <taxon>Anthemidinae</taxon>
        <taxon>Tanacetum</taxon>
    </lineage>
</organism>
<protein>
    <submittedName>
        <fullName evidence="1">Uncharacterized protein</fullName>
    </submittedName>
</protein>
<evidence type="ECO:0000313" key="1">
    <source>
        <dbReference type="EMBL" id="GJT59672.1"/>
    </source>
</evidence>
<dbReference type="EMBL" id="BQNB010017129">
    <property type="protein sequence ID" value="GJT59672.1"/>
    <property type="molecule type" value="Genomic_DNA"/>
</dbReference>
<dbReference type="Proteomes" id="UP001151760">
    <property type="component" value="Unassembled WGS sequence"/>
</dbReference>
<reference evidence="1" key="2">
    <citation type="submission" date="2022-01" db="EMBL/GenBank/DDBJ databases">
        <authorList>
            <person name="Yamashiro T."/>
            <person name="Shiraishi A."/>
            <person name="Satake H."/>
            <person name="Nakayama K."/>
        </authorList>
    </citation>
    <scope>NUCLEOTIDE SEQUENCE</scope>
</reference>
<proteinExistence type="predicted"/>
<sequence length="108" mass="12332">MNGKVLVREEVRIPVTKYVNAVSLVRAENDKGTESDMVIDENIAGPVKLVDKGEAINKEKSDKPNGSTNKISTKWGKYVDRLLKMPRSQPIGYYLKHKINENNRRSYR</sequence>
<evidence type="ECO:0000313" key="2">
    <source>
        <dbReference type="Proteomes" id="UP001151760"/>
    </source>
</evidence>
<name>A0ABQ5F8S7_9ASTR</name>